<dbReference type="OrthoDB" id="1105491at2759"/>
<evidence type="ECO:0000313" key="3">
    <source>
        <dbReference type="Proteomes" id="UP000257109"/>
    </source>
</evidence>
<proteinExistence type="predicted"/>
<keyword evidence="3" id="KW-1185">Reference proteome</keyword>
<comment type="caution">
    <text evidence="2">The sequence shown here is derived from an EMBL/GenBank/DDBJ whole genome shotgun (WGS) entry which is preliminary data.</text>
</comment>
<dbReference type="PROSITE" id="PS51257">
    <property type="entry name" value="PROKAR_LIPOPROTEIN"/>
    <property type="match status" value="1"/>
</dbReference>
<protein>
    <submittedName>
        <fullName evidence="2">Uncharacterized protein</fullName>
    </submittedName>
</protein>
<evidence type="ECO:0000313" key="2">
    <source>
        <dbReference type="EMBL" id="RDX58540.1"/>
    </source>
</evidence>
<accession>A0A371E168</accession>
<keyword evidence="1" id="KW-0732">Signal</keyword>
<feature type="signal peptide" evidence="1">
    <location>
        <begin position="1"/>
        <end position="16"/>
    </location>
</feature>
<dbReference type="EMBL" id="QJKJ01017382">
    <property type="protein sequence ID" value="RDX58540.1"/>
    <property type="molecule type" value="Genomic_DNA"/>
</dbReference>
<name>A0A371E168_MUCPR</name>
<feature type="chain" id="PRO_5016762763" evidence="1">
    <location>
        <begin position="17"/>
        <end position="72"/>
    </location>
</feature>
<dbReference type="AlphaFoldDB" id="A0A371E168"/>
<sequence>MTKLAIILTLLVAVAASCFVSALRNRRRVLIQQRWKISFDVVWCLVSVIFRSQKGLFALTCAALLSLFATYR</sequence>
<reference evidence="2" key="1">
    <citation type="submission" date="2018-05" db="EMBL/GenBank/DDBJ databases">
        <title>Draft genome of Mucuna pruriens seed.</title>
        <authorList>
            <person name="Nnadi N.E."/>
            <person name="Vos R."/>
            <person name="Hasami M.H."/>
            <person name="Devisetty U.K."/>
            <person name="Aguiy J.C."/>
        </authorList>
    </citation>
    <scope>NUCLEOTIDE SEQUENCE [LARGE SCALE GENOMIC DNA]</scope>
    <source>
        <strain evidence="2">JCA_2017</strain>
    </source>
</reference>
<dbReference type="Proteomes" id="UP000257109">
    <property type="component" value="Unassembled WGS sequence"/>
</dbReference>
<feature type="non-terminal residue" evidence="2">
    <location>
        <position position="1"/>
    </location>
</feature>
<evidence type="ECO:0000256" key="1">
    <source>
        <dbReference type="SAM" id="SignalP"/>
    </source>
</evidence>
<gene>
    <name evidence="2" type="ORF">CR513_62137</name>
</gene>
<organism evidence="2 3">
    <name type="scientific">Mucuna pruriens</name>
    <name type="common">Velvet bean</name>
    <name type="synonym">Dolichos pruriens</name>
    <dbReference type="NCBI Taxonomy" id="157652"/>
    <lineage>
        <taxon>Eukaryota</taxon>
        <taxon>Viridiplantae</taxon>
        <taxon>Streptophyta</taxon>
        <taxon>Embryophyta</taxon>
        <taxon>Tracheophyta</taxon>
        <taxon>Spermatophyta</taxon>
        <taxon>Magnoliopsida</taxon>
        <taxon>eudicotyledons</taxon>
        <taxon>Gunneridae</taxon>
        <taxon>Pentapetalae</taxon>
        <taxon>rosids</taxon>
        <taxon>fabids</taxon>
        <taxon>Fabales</taxon>
        <taxon>Fabaceae</taxon>
        <taxon>Papilionoideae</taxon>
        <taxon>50 kb inversion clade</taxon>
        <taxon>NPAAA clade</taxon>
        <taxon>indigoferoid/millettioid clade</taxon>
        <taxon>Phaseoleae</taxon>
        <taxon>Mucuna</taxon>
    </lineage>
</organism>